<name>A0A9D1KL73_9FIRM</name>
<proteinExistence type="predicted"/>
<sequence length="223" mass="24951">MDTRIRRVTLFAGHYGSGKTNIAVNYAQMLRAGGKQVVIADLDIVNPYFRTKDSTELLESEGIQIISSEFANSNVDLPALPSELYGAVENRLRYAVLDIGGDDRGAYALGRFAPYILEENDYEMVFVANFCRPLTRRAEEALEVMREIETAGGIGFTAIVNNTNLGRETTVETVLESVHEARRLSELSGLPVLFTSAEDRVARYLKLPDVFPMTLQKRYFDIN</sequence>
<gene>
    <name evidence="1" type="ORF">IAC39_05540</name>
</gene>
<reference evidence="1" key="2">
    <citation type="journal article" date="2021" name="PeerJ">
        <title>Extensive microbial diversity within the chicken gut microbiome revealed by metagenomics and culture.</title>
        <authorList>
            <person name="Gilroy R."/>
            <person name="Ravi A."/>
            <person name="Getino M."/>
            <person name="Pursley I."/>
            <person name="Horton D.L."/>
            <person name="Alikhan N.F."/>
            <person name="Baker D."/>
            <person name="Gharbi K."/>
            <person name="Hall N."/>
            <person name="Watson M."/>
            <person name="Adriaenssens E.M."/>
            <person name="Foster-Nyarko E."/>
            <person name="Jarju S."/>
            <person name="Secka A."/>
            <person name="Antonio M."/>
            <person name="Oren A."/>
            <person name="Chaudhuri R.R."/>
            <person name="La Ragione R."/>
            <person name="Hildebrand F."/>
            <person name="Pallen M.J."/>
        </authorList>
    </citation>
    <scope>NUCLEOTIDE SEQUENCE</scope>
    <source>
        <strain evidence="1">CHK33-4379</strain>
    </source>
</reference>
<reference evidence="1" key="1">
    <citation type="submission" date="2020-10" db="EMBL/GenBank/DDBJ databases">
        <authorList>
            <person name="Gilroy R."/>
        </authorList>
    </citation>
    <scope>NUCLEOTIDE SEQUENCE</scope>
    <source>
        <strain evidence="1">CHK33-4379</strain>
    </source>
</reference>
<comment type="caution">
    <text evidence="1">The sequence shown here is derived from an EMBL/GenBank/DDBJ whole genome shotgun (WGS) entry which is preliminary data.</text>
</comment>
<dbReference type="SUPFAM" id="SSF52540">
    <property type="entry name" value="P-loop containing nucleoside triphosphate hydrolases"/>
    <property type="match status" value="1"/>
</dbReference>
<organism evidence="1 2">
    <name type="scientific">Candidatus Faeciplasma pullistercoris</name>
    <dbReference type="NCBI Taxonomy" id="2840800"/>
    <lineage>
        <taxon>Bacteria</taxon>
        <taxon>Bacillati</taxon>
        <taxon>Bacillota</taxon>
        <taxon>Clostridia</taxon>
        <taxon>Eubacteriales</taxon>
        <taxon>Oscillospiraceae</taxon>
        <taxon>Oscillospiraceae incertae sedis</taxon>
        <taxon>Candidatus Faeciplasma</taxon>
    </lineage>
</organism>
<dbReference type="AlphaFoldDB" id="A0A9D1KL73"/>
<dbReference type="InterPro" id="IPR027417">
    <property type="entry name" value="P-loop_NTPase"/>
</dbReference>
<dbReference type="Gene3D" id="3.40.50.300">
    <property type="entry name" value="P-loop containing nucleotide triphosphate hydrolases"/>
    <property type="match status" value="1"/>
</dbReference>
<evidence type="ECO:0000313" key="2">
    <source>
        <dbReference type="Proteomes" id="UP000824136"/>
    </source>
</evidence>
<evidence type="ECO:0008006" key="3">
    <source>
        <dbReference type="Google" id="ProtNLM"/>
    </source>
</evidence>
<protein>
    <recommendedName>
        <fullName evidence="3">CobQ/CobB/MinD/ParA nucleotide binding domain-containing protein</fullName>
    </recommendedName>
</protein>
<dbReference type="EMBL" id="DVLL01000020">
    <property type="protein sequence ID" value="HIT59152.1"/>
    <property type="molecule type" value="Genomic_DNA"/>
</dbReference>
<accession>A0A9D1KL73</accession>
<dbReference type="Proteomes" id="UP000824136">
    <property type="component" value="Unassembled WGS sequence"/>
</dbReference>
<evidence type="ECO:0000313" key="1">
    <source>
        <dbReference type="EMBL" id="HIT59152.1"/>
    </source>
</evidence>